<dbReference type="STRING" id="1517416.IDAT_03420"/>
<accession>A0A094IQL9</accession>
<dbReference type="Pfam" id="PF11280">
    <property type="entry name" value="DUF3081"/>
    <property type="match status" value="1"/>
</dbReference>
<gene>
    <name evidence="1" type="ORF">IDAT_03420</name>
</gene>
<dbReference type="OrthoDB" id="5818611at2"/>
<evidence type="ECO:0008006" key="3">
    <source>
        <dbReference type="Google" id="ProtNLM"/>
    </source>
</evidence>
<name>A0A094IQL9_9GAMM</name>
<reference evidence="1 2" key="1">
    <citation type="submission" date="2014-06" db="EMBL/GenBank/DDBJ databases">
        <title>Draft genome sequence of Idiomarina sp. MCCC 1A10513.</title>
        <authorList>
            <person name="Du J."/>
            <person name="Lai Q."/>
            <person name="Shao Z."/>
        </authorList>
    </citation>
    <scope>NUCLEOTIDE SEQUENCE [LARGE SCALE GENOMIC DNA]</scope>
    <source>
        <strain evidence="1 2">MCCC 1A10513</strain>
    </source>
</reference>
<dbReference type="InterPro" id="IPR021432">
    <property type="entry name" value="DUF3081"/>
</dbReference>
<keyword evidence="2" id="KW-1185">Reference proteome</keyword>
<protein>
    <recommendedName>
        <fullName evidence="3">DUF3081 domain-containing protein</fullName>
    </recommendedName>
</protein>
<evidence type="ECO:0000313" key="2">
    <source>
        <dbReference type="Proteomes" id="UP000053718"/>
    </source>
</evidence>
<evidence type="ECO:0000313" key="1">
    <source>
        <dbReference type="EMBL" id="KFZ29417.1"/>
    </source>
</evidence>
<organism evidence="1 2">
    <name type="scientific">Pseudidiomarina atlantica</name>
    <dbReference type="NCBI Taxonomy" id="1517416"/>
    <lineage>
        <taxon>Bacteria</taxon>
        <taxon>Pseudomonadati</taxon>
        <taxon>Pseudomonadota</taxon>
        <taxon>Gammaproteobacteria</taxon>
        <taxon>Alteromonadales</taxon>
        <taxon>Idiomarinaceae</taxon>
        <taxon>Pseudidiomarina</taxon>
    </lineage>
</organism>
<dbReference type="EMBL" id="JPIN01000002">
    <property type="protein sequence ID" value="KFZ29417.1"/>
    <property type="molecule type" value="Genomic_DNA"/>
</dbReference>
<dbReference type="Proteomes" id="UP000053718">
    <property type="component" value="Unassembled WGS sequence"/>
</dbReference>
<comment type="caution">
    <text evidence="1">The sequence shown here is derived from an EMBL/GenBank/DDBJ whole genome shotgun (WGS) entry which is preliminary data.</text>
</comment>
<dbReference type="RefSeq" id="WP_034730497.1">
    <property type="nucleotide sequence ID" value="NZ_JPIN01000002.1"/>
</dbReference>
<dbReference type="AlphaFoldDB" id="A0A094IQL9"/>
<dbReference type="eggNOG" id="ENOG5032ZQ5">
    <property type="taxonomic scope" value="Bacteria"/>
</dbReference>
<proteinExistence type="predicted"/>
<sequence>MKNEIDQRLVLDAYEKIHEHGKAEQGKHTLEGITAYTDHDGYTVFLEGHNVQMRLEFHNKYHFDYANERDFDLFMRKLEQISRDYHKPGREDPDESHH</sequence>